<evidence type="ECO:0000313" key="2">
    <source>
        <dbReference type="Proteomes" id="UP001163324"/>
    </source>
</evidence>
<keyword evidence="2" id="KW-1185">Reference proteome</keyword>
<dbReference type="EMBL" id="CM047940">
    <property type="protein sequence ID" value="KAI9904806.1"/>
    <property type="molecule type" value="Genomic_DNA"/>
</dbReference>
<proteinExistence type="predicted"/>
<protein>
    <submittedName>
        <fullName evidence="1">Uncharacterized protein</fullName>
    </submittedName>
</protein>
<reference evidence="1" key="1">
    <citation type="submission" date="2022-10" db="EMBL/GenBank/DDBJ databases">
        <title>Complete Genome of Trichothecium roseum strain YXFP-22015, a Plant Pathogen Isolated from Citrus.</title>
        <authorList>
            <person name="Wang Y."/>
            <person name="Zhu L."/>
        </authorList>
    </citation>
    <scope>NUCLEOTIDE SEQUENCE</scope>
    <source>
        <strain evidence="1">YXFP-22015</strain>
    </source>
</reference>
<gene>
    <name evidence="1" type="ORF">N3K66_001335</name>
</gene>
<evidence type="ECO:0000313" key="1">
    <source>
        <dbReference type="EMBL" id="KAI9904806.1"/>
    </source>
</evidence>
<sequence>MSVEDLPRLPARHAELAKYIADHKEKPVKEVLEPYRKYEARLREIYAQDRQNPLLNDQHLNVLPLFTEDTKYITTRARDLSAESDEEKSKYIMSLPEDKRRPHGSPATVANLGEFQKNFNVFSESSLVDMDWSNVVAAGSSVINCLLPVPAKFNTTKRKLREYYHEKFCPASDVDLFLYGLTHDEAIEKIKRIERAVRDALLNEVTVVRTKYAITIASQYPVRHIQIVLRVYKSVSEILTGFDIDAAGGAYDGKQVYVTPRALGSFITQINHVDLSRRSPSYENRLSKYSHRDFEVYWPDLERSRIDPTIFERSFQRTLGLARLLVLERLPTTSAREAYLNKRRTERGRPTVYRGFHQLGGNIKDAHEDEVADWLSEEDVSNYHTFTVPYGKAFHAKRIEKLCYTRDLLLNAEWNQPKEREVYLHRHPAFFGRVEDVIEDCCGYCPVPQTDEEKEVAEKEAEIYISGKVAFLIDDPGRQQIGSFNPLTEQDWTDMAYVGNTARLCQSIVAGDVDDVLSWLSQEGSDPNTRDYTGRAPLHLAVMVSTPEVVKCLIDHGARLTARLADGRTPLHLASMRGNCAMIKALMEKSIENEEAAEDRKDQQRKEAKRKTVEDTQTSQSAADEDVEMSSNASDSDSDGEMVDGDDTEADAHSFATGSFVKIDKEDEPKDQDDLVPEESDDAPDYYQIDVLGWDTKCSPLHLAIVGGHEEAVGLLCDYGADVMLPVKLVNQNHSHTGAILTLTLCLSLPLEKAKAMTRVLLKHGATSAQAETNGNTALHHFIRDERPELIDELQDNDKTGFSTALNHLLVSGWTWNPQATSALQLAIQAGNTILVMKLLNLGSKLVIDFETWLKAAKASPQYSSNIGDLERNKEQHSQIEQPILTALAAGCPDIAIELLNRGADPNTITPQSAQLLTGNQGRKWRQGVTILDITRQNIKCLSGHLEAHAGPTEPYEPQGLDGCLGGTAPGTYKHWMVSEIVKRERQSYERQLRRYKEKQAEVQENEGLELKRAAISELISGLKSLESVLLHKGAKPFAELYPDADGEGNKQYGKWQVSENDVRTREKPEPCKTNISFVGDEDLMTDQRNGGYIDLMEAAWSGDIETIKALTLQAWGANKDQPPLKAVITDHDGNNPFSVAFLRGHHQVATDILEIVKAQWTPAEKSKVRYRMETQGDDSADDDEYYDSEDSEGTEPRIVTEEVDQKFTIENLGEVSMQVKSHVKPLTTLCSQVGCVVEVDGEKLWNGRRTLFNHVITADDQVGFKVLLDLAQHWAAQEFPDGKDGDEDEENESSGRFSFPVDDFVTAINCGNVKMLGTIIRKFGAGIPLDHLVKKSGVEMQKKPKSYPGLTVYGKKRKDWATAGRNMVVKVSGTKTPPLLQAACAGSLESVEFFLSDTPHRQYSEFIKSKAGRDDSRLKHLKDSPGGFERAISKWLGGDNELVIHCAVTAGPRPEAYELLEYLVETCPSAVEKKNTAGETPLMVACRLGRTKYAKILIDGNADQSTRNNKGENILHAALAGNPAAWQLKRLLDLLDPELRSALFLHRRNLYEDGSSPIQAWVAQVVDRAQLFYHSSGGYRLGFGHSYGYAYQDREEDMADMLDVLLEYSRGEGLDMLNAAGDTSLHAAIMRSHVAITKKLVDFKPSLLYRENAVGRTPAEMANDILTGQQFEYPRRRSRYSPHENKINILALKEPKQFALDAKIREVPAEGVRAEAEKHGLGDEYAVESLNAVLGSMGRRGNDPPSTVTEEQAKRVIYDICRTAAAKNPGARRLVSLNEANDVARRLGEQQQQSRYFAVNNRGDGSDDGNEEKKEATEDYAVQQANAAFSRAWSHEKKDKNDDEEMGED</sequence>
<accession>A0ACC0VFY7</accession>
<dbReference type="Proteomes" id="UP001163324">
    <property type="component" value="Chromosome 1"/>
</dbReference>
<name>A0ACC0VFY7_9HYPO</name>
<organism evidence="1 2">
    <name type="scientific">Trichothecium roseum</name>
    <dbReference type="NCBI Taxonomy" id="47278"/>
    <lineage>
        <taxon>Eukaryota</taxon>
        <taxon>Fungi</taxon>
        <taxon>Dikarya</taxon>
        <taxon>Ascomycota</taxon>
        <taxon>Pezizomycotina</taxon>
        <taxon>Sordariomycetes</taxon>
        <taxon>Hypocreomycetidae</taxon>
        <taxon>Hypocreales</taxon>
        <taxon>Hypocreales incertae sedis</taxon>
        <taxon>Trichothecium</taxon>
    </lineage>
</organism>
<comment type="caution">
    <text evidence="1">The sequence shown here is derived from an EMBL/GenBank/DDBJ whole genome shotgun (WGS) entry which is preliminary data.</text>
</comment>